<feature type="chain" id="PRO_5020247190" evidence="1">
    <location>
        <begin position="21"/>
        <end position="149"/>
    </location>
</feature>
<dbReference type="SUPFAM" id="SSF51182">
    <property type="entry name" value="RmlC-like cupins"/>
    <property type="match status" value="1"/>
</dbReference>
<dbReference type="InterPro" id="IPR014710">
    <property type="entry name" value="RmlC-like_jellyroll"/>
</dbReference>
<dbReference type="Proteomes" id="UP000295341">
    <property type="component" value="Unassembled WGS sequence"/>
</dbReference>
<dbReference type="GO" id="GO:0051213">
    <property type="term" value="F:dioxygenase activity"/>
    <property type="evidence" value="ECO:0007669"/>
    <property type="project" value="UniProtKB-KW"/>
</dbReference>
<proteinExistence type="predicted"/>
<accession>A0A4R7P4S8</accession>
<comment type="caution">
    <text evidence="3">The sequence shown here is derived from an EMBL/GenBank/DDBJ whole genome shotgun (WGS) entry which is preliminary data.</text>
</comment>
<sequence>MHARIVCLCVLLLAQEAARAASPIPEGTIQVDGADLVWRPGPATMPAGVETVVLEGDPRQAGIFTLRLRAPAGTRLAPHTHPQPERVTVLQGAIGVGFGRHFEPGSLRVFRAGDYYVNPPGAAHFASFVEDTVLQVTGQGPWGVDFLPP</sequence>
<organism evidence="3 4">
    <name type="scientific">Panacagrimonas perspica</name>
    <dbReference type="NCBI Taxonomy" id="381431"/>
    <lineage>
        <taxon>Bacteria</taxon>
        <taxon>Pseudomonadati</taxon>
        <taxon>Pseudomonadota</taxon>
        <taxon>Gammaproteobacteria</taxon>
        <taxon>Nevskiales</taxon>
        <taxon>Nevskiaceae</taxon>
        <taxon>Panacagrimonas</taxon>
    </lineage>
</organism>
<keyword evidence="3" id="KW-0560">Oxidoreductase</keyword>
<gene>
    <name evidence="3" type="ORF">DFR24_2778</name>
</gene>
<keyword evidence="4" id="KW-1185">Reference proteome</keyword>
<dbReference type="Pfam" id="PF12973">
    <property type="entry name" value="Cupin_7"/>
    <property type="match status" value="1"/>
</dbReference>
<dbReference type="InterPro" id="IPR025979">
    <property type="entry name" value="ChrR-like_cupin_dom"/>
</dbReference>
<dbReference type="CDD" id="cd06989">
    <property type="entry name" value="cupin_DRT102"/>
    <property type="match status" value="1"/>
</dbReference>
<evidence type="ECO:0000259" key="2">
    <source>
        <dbReference type="Pfam" id="PF12973"/>
    </source>
</evidence>
<name>A0A4R7P4S8_9GAMM</name>
<dbReference type="InterPro" id="IPR011051">
    <property type="entry name" value="RmlC_Cupin_sf"/>
</dbReference>
<dbReference type="RefSeq" id="WP_136249408.1">
    <property type="nucleotide sequence ID" value="NZ_MWIN01000031.1"/>
</dbReference>
<protein>
    <submittedName>
        <fullName evidence="3">Quercetin dioxygenase-like cupin family protein</fullName>
    </submittedName>
</protein>
<evidence type="ECO:0000313" key="4">
    <source>
        <dbReference type="Proteomes" id="UP000295341"/>
    </source>
</evidence>
<reference evidence="3 4" key="1">
    <citation type="submission" date="2019-03" db="EMBL/GenBank/DDBJ databases">
        <title>Genomic Encyclopedia of Type Strains, Phase IV (KMG-IV): sequencing the most valuable type-strain genomes for metagenomic binning, comparative biology and taxonomic classification.</title>
        <authorList>
            <person name="Goeker M."/>
        </authorList>
    </citation>
    <scope>NUCLEOTIDE SEQUENCE [LARGE SCALE GENOMIC DNA]</scope>
    <source>
        <strain evidence="3 4">DSM 26377</strain>
    </source>
</reference>
<keyword evidence="1" id="KW-0732">Signal</keyword>
<dbReference type="AlphaFoldDB" id="A0A4R7P4S8"/>
<feature type="signal peptide" evidence="1">
    <location>
        <begin position="1"/>
        <end position="20"/>
    </location>
</feature>
<evidence type="ECO:0000313" key="3">
    <source>
        <dbReference type="EMBL" id="TDU28409.1"/>
    </source>
</evidence>
<feature type="domain" description="ChrR-like cupin" evidence="2">
    <location>
        <begin position="29"/>
        <end position="141"/>
    </location>
</feature>
<dbReference type="Gene3D" id="2.60.120.10">
    <property type="entry name" value="Jelly Rolls"/>
    <property type="match status" value="1"/>
</dbReference>
<evidence type="ECO:0000256" key="1">
    <source>
        <dbReference type="SAM" id="SignalP"/>
    </source>
</evidence>
<dbReference type="EMBL" id="SOBT01000009">
    <property type="protein sequence ID" value="TDU28409.1"/>
    <property type="molecule type" value="Genomic_DNA"/>
</dbReference>
<keyword evidence="3" id="KW-0223">Dioxygenase</keyword>
<dbReference type="OrthoDB" id="1433532at2"/>